<proteinExistence type="predicted"/>
<dbReference type="EMBL" id="DTKJ01000020">
    <property type="protein sequence ID" value="HGZ11210.1"/>
    <property type="molecule type" value="Genomic_DNA"/>
</dbReference>
<accession>A0A7C5AKU1</accession>
<name>A0A7C5AKU1_9BACT</name>
<comment type="caution">
    <text evidence="1">The sequence shown here is derived from an EMBL/GenBank/DDBJ whole genome shotgun (WGS) entry which is preliminary data.</text>
</comment>
<gene>
    <name evidence="1" type="ORF">ENW48_03210</name>
</gene>
<evidence type="ECO:0000313" key="1">
    <source>
        <dbReference type="EMBL" id="HGZ11210.1"/>
    </source>
</evidence>
<reference evidence="1" key="1">
    <citation type="journal article" date="2020" name="mSystems">
        <title>Genome- and Community-Level Interaction Insights into Carbon Utilization and Element Cycling Functions of Hydrothermarchaeota in Hydrothermal Sediment.</title>
        <authorList>
            <person name="Zhou Z."/>
            <person name="Liu Y."/>
            <person name="Xu W."/>
            <person name="Pan J."/>
            <person name="Luo Z.H."/>
            <person name="Li M."/>
        </authorList>
    </citation>
    <scope>NUCLEOTIDE SEQUENCE [LARGE SCALE GENOMIC DNA]</scope>
    <source>
        <strain evidence="1">SpSt-853</strain>
    </source>
</reference>
<sequence>MPLKEMLRRERQERKGKVPFAPSLFAHVGGLVRRHGLGRNFSRTLRQLTPEVIHTLAHALRGAPKPQYVPPLFFLATWEEYQEIHAIMAEAANPYLAFASSPEEILLSGPLYDKYPDLPQDILKSRHFAAIFMNLSRAG</sequence>
<organism evidence="1">
    <name type="scientific">Desulfobacca acetoxidans</name>
    <dbReference type="NCBI Taxonomy" id="60893"/>
    <lineage>
        <taxon>Bacteria</taxon>
        <taxon>Pseudomonadati</taxon>
        <taxon>Thermodesulfobacteriota</taxon>
        <taxon>Desulfobaccia</taxon>
        <taxon>Desulfobaccales</taxon>
        <taxon>Desulfobaccaceae</taxon>
        <taxon>Desulfobacca</taxon>
    </lineage>
</organism>
<protein>
    <submittedName>
        <fullName evidence="1">Uncharacterized protein</fullName>
    </submittedName>
</protein>
<dbReference type="AlphaFoldDB" id="A0A7C5AKU1"/>